<feature type="compositionally biased region" description="Basic residues" evidence="1">
    <location>
        <begin position="90"/>
        <end position="99"/>
    </location>
</feature>
<evidence type="ECO:0000313" key="2">
    <source>
        <dbReference type="EMBL" id="EJK76716.1"/>
    </source>
</evidence>
<accession>K0TN13</accession>
<organism evidence="2 3">
    <name type="scientific">Thalassiosira oceanica</name>
    <name type="common">Marine diatom</name>
    <dbReference type="NCBI Taxonomy" id="159749"/>
    <lineage>
        <taxon>Eukaryota</taxon>
        <taxon>Sar</taxon>
        <taxon>Stramenopiles</taxon>
        <taxon>Ochrophyta</taxon>
        <taxon>Bacillariophyta</taxon>
        <taxon>Coscinodiscophyceae</taxon>
        <taxon>Thalassiosirophycidae</taxon>
        <taxon>Thalassiosirales</taxon>
        <taxon>Thalassiosiraceae</taxon>
        <taxon>Thalassiosira</taxon>
    </lineage>
</organism>
<feature type="region of interest" description="Disordered" evidence="1">
    <location>
        <begin position="75"/>
        <end position="109"/>
    </location>
</feature>
<keyword evidence="3" id="KW-1185">Reference proteome</keyword>
<feature type="region of interest" description="Disordered" evidence="1">
    <location>
        <begin position="41"/>
        <end position="63"/>
    </location>
</feature>
<dbReference type="Proteomes" id="UP000266841">
    <property type="component" value="Unassembled WGS sequence"/>
</dbReference>
<protein>
    <submittedName>
        <fullName evidence="2">Uncharacterized protein</fullName>
    </submittedName>
</protein>
<name>K0TN13_THAOC</name>
<dbReference type="EMBL" id="AGNL01001792">
    <property type="protein sequence ID" value="EJK76716.1"/>
    <property type="molecule type" value="Genomic_DNA"/>
</dbReference>
<sequence>MRLASIALLNSAGLGVFFDSHRHLGLGVDAAEFRTLAEREREAVGPRVLEEKRESTPSTRYSSALQARESLHRHKFMTTHDTRATSNASHHAKNTRRNKPSSSKSSFDRQAVRLRPALPHIAPRQENSSHNLHHQSHQAIEVNLAHLHDSAHQTEATSTPPEDPFSGIVAGIDVPGQTVLFCTEGLDCPENPNLWKFDNIDNPLEIDPRTLNPTLYGPTRGEGKPYPPFWGFSQDTNQYFFANYNELVPTKTISRRDSNGLPGLKKHPDADKFWDEIKGIEVPVPPLIDPTGTVLANFSSMPLTVEDILTNSERDVFEPPGLSPGDFNYKIKDIFPTDGLIILYEGMIVYENYFSFTENTEAEEHTRTFDQYTRHRSFSNLHAQVKMLEKDLKGTDKEFTVDDKIVDILPLSTDLKKPSAWQDVTIQMVLDM</sequence>
<reference evidence="2 3" key="1">
    <citation type="journal article" date="2012" name="Genome Biol.">
        <title>Genome and low-iron response of an oceanic diatom adapted to chronic iron limitation.</title>
        <authorList>
            <person name="Lommer M."/>
            <person name="Specht M."/>
            <person name="Roy A.S."/>
            <person name="Kraemer L."/>
            <person name="Andreson R."/>
            <person name="Gutowska M.A."/>
            <person name="Wolf J."/>
            <person name="Bergner S.V."/>
            <person name="Schilhabel M.B."/>
            <person name="Klostermeier U.C."/>
            <person name="Beiko R.G."/>
            <person name="Rosenstiel P."/>
            <person name="Hippler M."/>
            <person name="Laroche J."/>
        </authorList>
    </citation>
    <scope>NUCLEOTIDE SEQUENCE [LARGE SCALE GENOMIC DNA]</scope>
    <source>
        <strain evidence="2 3">CCMP1005</strain>
    </source>
</reference>
<comment type="caution">
    <text evidence="2">The sequence shown here is derived from an EMBL/GenBank/DDBJ whole genome shotgun (WGS) entry which is preliminary data.</text>
</comment>
<dbReference type="AlphaFoldDB" id="K0TN13"/>
<evidence type="ECO:0000313" key="3">
    <source>
        <dbReference type="Proteomes" id="UP000266841"/>
    </source>
</evidence>
<feature type="compositionally biased region" description="Basic and acidic residues" evidence="1">
    <location>
        <begin position="41"/>
        <end position="55"/>
    </location>
</feature>
<gene>
    <name evidence="2" type="ORF">THAOC_01507</name>
</gene>
<proteinExistence type="predicted"/>
<evidence type="ECO:0000256" key="1">
    <source>
        <dbReference type="SAM" id="MobiDB-lite"/>
    </source>
</evidence>